<dbReference type="Proteomes" id="UP001326613">
    <property type="component" value="Chromosome"/>
</dbReference>
<dbReference type="SUPFAM" id="SSF51261">
    <property type="entry name" value="Duplicated hybrid motif"/>
    <property type="match status" value="1"/>
</dbReference>
<dbReference type="CDD" id="cd12797">
    <property type="entry name" value="M23_peptidase"/>
    <property type="match status" value="1"/>
</dbReference>
<organism evidence="3 4">
    <name type="scientific">Candidatus Trichorickettsia mobilis</name>
    <dbReference type="NCBI Taxonomy" id="1346319"/>
    <lineage>
        <taxon>Bacteria</taxon>
        <taxon>Pseudomonadati</taxon>
        <taxon>Pseudomonadota</taxon>
        <taxon>Alphaproteobacteria</taxon>
        <taxon>Rickettsiales</taxon>
        <taxon>Rickettsiaceae</taxon>
        <taxon>Rickettsieae</taxon>
        <taxon>Candidatus Trichorickettsia</taxon>
    </lineage>
</organism>
<name>A0ABZ0UYF4_9RICK</name>
<feature type="chain" id="PRO_5046173921" evidence="1">
    <location>
        <begin position="24"/>
        <end position="249"/>
    </location>
</feature>
<dbReference type="InterPro" id="IPR016047">
    <property type="entry name" value="M23ase_b-sheet_dom"/>
</dbReference>
<dbReference type="Pfam" id="PF01551">
    <property type="entry name" value="Peptidase_M23"/>
    <property type="match status" value="1"/>
</dbReference>
<gene>
    <name evidence="3" type="ORF">Trichorick_00992</name>
</gene>
<proteinExistence type="predicted"/>
<evidence type="ECO:0000313" key="4">
    <source>
        <dbReference type="Proteomes" id="UP001326613"/>
    </source>
</evidence>
<dbReference type="InterPro" id="IPR050570">
    <property type="entry name" value="Cell_wall_metabolism_enzyme"/>
</dbReference>
<keyword evidence="1" id="KW-0732">Signal</keyword>
<dbReference type="RefSeq" id="WP_323737899.1">
    <property type="nucleotide sequence ID" value="NZ_CP112932.1"/>
</dbReference>
<dbReference type="PANTHER" id="PTHR21666:SF270">
    <property type="entry name" value="MUREIN HYDROLASE ACTIVATOR ENVC"/>
    <property type="match status" value="1"/>
</dbReference>
<dbReference type="PANTHER" id="PTHR21666">
    <property type="entry name" value="PEPTIDASE-RELATED"/>
    <property type="match status" value="1"/>
</dbReference>
<protein>
    <submittedName>
        <fullName evidence="3">M23 family metallopeptidase</fullName>
    </submittedName>
</protein>
<accession>A0ABZ0UYF4</accession>
<dbReference type="EMBL" id="CP112932">
    <property type="protein sequence ID" value="WPY01094.1"/>
    <property type="molecule type" value="Genomic_DNA"/>
</dbReference>
<reference evidence="3 4" key="1">
    <citation type="submission" date="2022-10" db="EMBL/GenBank/DDBJ databases">
        <title>Host association and intracellularity evolved multiple times independently in the Rickettsiales.</title>
        <authorList>
            <person name="Castelli M."/>
            <person name="Nardi T."/>
            <person name="Gammuto L."/>
            <person name="Bellinzona G."/>
            <person name="Sabaneyeva E."/>
            <person name="Potekhin A."/>
            <person name="Serra V."/>
            <person name="Petroni G."/>
            <person name="Sassera D."/>
        </authorList>
    </citation>
    <scope>NUCLEOTIDE SEQUENCE [LARGE SCALE GENOMIC DNA]</scope>
    <source>
        <strain evidence="3 4">Kr 154-4</strain>
    </source>
</reference>
<keyword evidence="4" id="KW-1185">Reference proteome</keyword>
<evidence type="ECO:0000313" key="3">
    <source>
        <dbReference type="EMBL" id="WPY01094.1"/>
    </source>
</evidence>
<evidence type="ECO:0000259" key="2">
    <source>
        <dbReference type="Pfam" id="PF01551"/>
    </source>
</evidence>
<feature type="signal peptide" evidence="1">
    <location>
        <begin position="1"/>
        <end position="23"/>
    </location>
</feature>
<feature type="domain" description="M23ase beta-sheet core" evidence="2">
    <location>
        <begin position="148"/>
        <end position="243"/>
    </location>
</feature>
<evidence type="ECO:0000256" key="1">
    <source>
        <dbReference type="SAM" id="SignalP"/>
    </source>
</evidence>
<sequence>MNNILLSLLLIFMICGCVTQQPAPIEYKNTNSYNKDNQTINASDWSGDQDKTIGAIKTENAVISQPLPIKQEEYEKISGELHDPYHDDESIVMPQNLPDHKLDGTDKLAQEQKQNLTNNESNDTGYDYLRPVKGEIITKFGEITNGKKSNGIDIAAAQGSAIVSVAAGEIVYAGFDEKFGNLVIVKLNNNNLYVAYAHMNDLMFSKGEMVKQGDLIGHVGSTGHTDMPKLHFAIREGKTAVNPLKYIPE</sequence>
<dbReference type="Gene3D" id="2.70.70.10">
    <property type="entry name" value="Glucose Permease (Domain IIA)"/>
    <property type="match status" value="1"/>
</dbReference>
<dbReference type="InterPro" id="IPR011055">
    <property type="entry name" value="Dup_hybrid_motif"/>
</dbReference>